<feature type="non-terminal residue" evidence="2">
    <location>
        <position position="81"/>
    </location>
</feature>
<dbReference type="EMBL" id="BARU01013972">
    <property type="protein sequence ID" value="GAH42887.1"/>
    <property type="molecule type" value="Genomic_DNA"/>
</dbReference>
<evidence type="ECO:0000256" key="1">
    <source>
        <dbReference type="SAM" id="MobiDB-lite"/>
    </source>
</evidence>
<protein>
    <submittedName>
        <fullName evidence="2">Uncharacterized protein</fullName>
    </submittedName>
</protein>
<reference evidence="2" key="1">
    <citation type="journal article" date="2014" name="Front. Microbiol.">
        <title>High frequency of phylogenetically diverse reductive dehalogenase-homologous genes in deep subseafloor sedimentary metagenomes.</title>
        <authorList>
            <person name="Kawai M."/>
            <person name="Futagami T."/>
            <person name="Toyoda A."/>
            <person name="Takaki Y."/>
            <person name="Nishi S."/>
            <person name="Hori S."/>
            <person name="Arai W."/>
            <person name="Tsubouchi T."/>
            <person name="Morono Y."/>
            <person name="Uchiyama I."/>
            <person name="Ito T."/>
            <person name="Fujiyama A."/>
            <person name="Inagaki F."/>
            <person name="Takami H."/>
        </authorList>
    </citation>
    <scope>NUCLEOTIDE SEQUENCE</scope>
    <source>
        <strain evidence="2">Expedition CK06-06</strain>
    </source>
</reference>
<dbReference type="AlphaFoldDB" id="X1FD33"/>
<comment type="caution">
    <text evidence="2">The sequence shown here is derived from an EMBL/GenBank/DDBJ whole genome shotgun (WGS) entry which is preliminary data.</text>
</comment>
<name>X1FD33_9ZZZZ</name>
<feature type="region of interest" description="Disordered" evidence="1">
    <location>
        <begin position="24"/>
        <end position="48"/>
    </location>
</feature>
<gene>
    <name evidence="2" type="ORF">S03H2_24921</name>
</gene>
<proteinExistence type="predicted"/>
<sequence length="81" mass="8317">MGAGPRLALAVLLSLDAVGGTLAQSNNSSATKKAPPKTGPAKPSAKVQGSFGSWTLLCGKEGKNKKIKERCSLVLPLVEKN</sequence>
<evidence type="ECO:0000313" key="2">
    <source>
        <dbReference type="EMBL" id="GAH42887.1"/>
    </source>
</evidence>
<accession>X1FD33</accession>
<organism evidence="2">
    <name type="scientific">marine sediment metagenome</name>
    <dbReference type="NCBI Taxonomy" id="412755"/>
    <lineage>
        <taxon>unclassified sequences</taxon>
        <taxon>metagenomes</taxon>
        <taxon>ecological metagenomes</taxon>
    </lineage>
</organism>